<evidence type="ECO:0000313" key="2">
    <source>
        <dbReference type="EMBL" id="VAV87762.1"/>
    </source>
</evidence>
<protein>
    <submittedName>
        <fullName evidence="2">Nitrogen regulation protein NtrB</fullName>
        <ecNumber evidence="2">2.7.13.3</ecNumber>
    </submittedName>
</protein>
<dbReference type="Gene3D" id="1.10.287.130">
    <property type="match status" value="1"/>
</dbReference>
<dbReference type="InterPro" id="IPR035965">
    <property type="entry name" value="PAS-like_dom_sf"/>
</dbReference>
<feature type="non-terminal residue" evidence="2">
    <location>
        <position position="194"/>
    </location>
</feature>
<dbReference type="EC" id="2.7.13.3" evidence="2"/>
<reference evidence="2" key="1">
    <citation type="submission" date="2018-06" db="EMBL/GenBank/DDBJ databases">
        <authorList>
            <person name="Zhirakovskaya E."/>
        </authorList>
    </citation>
    <scope>NUCLEOTIDE SEQUENCE</scope>
</reference>
<evidence type="ECO:0000259" key="1">
    <source>
        <dbReference type="SMART" id="SM00388"/>
    </source>
</evidence>
<dbReference type="SUPFAM" id="SSF55785">
    <property type="entry name" value="PYP-like sensor domain (PAS domain)"/>
    <property type="match status" value="1"/>
</dbReference>
<dbReference type="InterPro" id="IPR003661">
    <property type="entry name" value="HisK_dim/P_dom"/>
</dbReference>
<sequence>MSAIWASLPVPALLLAADDRIAAINPAAEEFLISSARAIKGAPVWDVLRVEAPVEAAMKRIRREGAPLFVNDVVVAVGVGPGIACSVQIAPMAGEDGQLIMLITPRDLSGQMGQNHPVKSAARSAIGMGAMLAHEIKNPLAGITGAAQLLAMNLNAGDREMTDLIVSESRRIVALLEQVEQFGDTRPPECCAVN</sequence>
<dbReference type="CDD" id="cd00082">
    <property type="entry name" value="HisKA"/>
    <property type="match status" value="1"/>
</dbReference>
<dbReference type="AlphaFoldDB" id="A0A3B0R5G7"/>
<dbReference type="SUPFAM" id="SSF47384">
    <property type="entry name" value="Homodimeric domain of signal transducing histidine kinase"/>
    <property type="match status" value="1"/>
</dbReference>
<proteinExistence type="predicted"/>
<dbReference type="EMBL" id="UOEG01000014">
    <property type="protein sequence ID" value="VAV87762.1"/>
    <property type="molecule type" value="Genomic_DNA"/>
</dbReference>
<keyword evidence="2" id="KW-0808">Transferase</keyword>
<dbReference type="InterPro" id="IPR036097">
    <property type="entry name" value="HisK_dim/P_sf"/>
</dbReference>
<name>A0A3B0R5G7_9ZZZZ</name>
<feature type="domain" description="Signal transduction histidine kinase dimerisation/phosphoacceptor" evidence="1">
    <location>
        <begin position="124"/>
        <end position="188"/>
    </location>
</feature>
<dbReference type="Gene3D" id="3.30.450.20">
    <property type="entry name" value="PAS domain"/>
    <property type="match status" value="1"/>
</dbReference>
<dbReference type="Pfam" id="PF08448">
    <property type="entry name" value="PAS_4"/>
    <property type="match status" value="1"/>
</dbReference>
<dbReference type="GO" id="GO:0000155">
    <property type="term" value="F:phosphorelay sensor kinase activity"/>
    <property type="evidence" value="ECO:0007669"/>
    <property type="project" value="InterPro"/>
</dbReference>
<accession>A0A3B0R5G7</accession>
<dbReference type="SMART" id="SM00388">
    <property type="entry name" value="HisKA"/>
    <property type="match status" value="1"/>
</dbReference>
<dbReference type="InterPro" id="IPR013656">
    <property type="entry name" value="PAS_4"/>
</dbReference>
<organism evidence="2">
    <name type="scientific">hydrothermal vent metagenome</name>
    <dbReference type="NCBI Taxonomy" id="652676"/>
    <lineage>
        <taxon>unclassified sequences</taxon>
        <taxon>metagenomes</taxon>
        <taxon>ecological metagenomes</taxon>
    </lineage>
</organism>
<dbReference type="Pfam" id="PF00512">
    <property type="entry name" value="HisKA"/>
    <property type="match status" value="1"/>
</dbReference>
<gene>
    <name evidence="2" type="ORF">MNBD_ALPHA07-1232</name>
</gene>